<evidence type="ECO:0000256" key="1">
    <source>
        <dbReference type="ARBA" id="ARBA00010515"/>
    </source>
</evidence>
<evidence type="ECO:0000259" key="5">
    <source>
        <dbReference type="Pfam" id="PF07859"/>
    </source>
</evidence>
<dbReference type="AlphaFoldDB" id="A0A9Q0XAV3"/>
<keyword evidence="4" id="KW-1133">Transmembrane helix</keyword>
<evidence type="ECO:0000313" key="6">
    <source>
        <dbReference type="EMBL" id="KAJ7306496.1"/>
    </source>
</evidence>
<evidence type="ECO:0000313" key="7">
    <source>
        <dbReference type="Proteomes" id="UP001142489"/>
    </source>
</evidence>
<keyword evidence="4" id="KW-0812">Transmembrane</keyword>
<evidence type="ECO:0000256" key="2">
    <source>
        <dbReference type="ARBA" id="ARBA00022801"/>
    </source>
</evidence>
<feature type="transmembrane region" description="Helical" evidence="4">
    <location>
        <begin position="7"/>
        <end position="27"/>
    </location>
</feature>
<organism evidence="6 7">
    <name type="scientific">Phrynocephalus forsythii</name>
    <dbReference type="NCBI Taxonomy" id="171643"/>
    <lineage>
        <taxon>Eukaryota</taxon>
        <taxon>Metazoa</taxon>
        <taxon>Chordata</taxon>
        <taxon>Craniata</taxon>
        <taxon>Vertebrata</taxon>
        <taxon>Euteleostomi</taxon>
        <taxon>Lepidosauria</taxon>
        <taxon>Squamata</taxon>
        <taxon>Bifurcata</taxon>
        <taxon>Unidentata</taxon>
        <taxon>Episquamata</taxon>
        <taxon>Toxicofera</taxon>
        <taxon>Iguania</taxon>
        <taxon>Acrodonta</taxon>
        <taxon>Agamidae</taxon>
        <taxon>Agaminae</taxon>
        <taxon>Phrynocephalus</taxon>
    </lineage>
</organism>
<dbReference type="InterPro" id="IPR013094">
    <property type="entry name" value="AB_hydrolase_3"/>
</dbReference>
<comment type="caution">
    <text evidence="6">The sequence shown here is derived from an EMBL/GenBank/DDBJ whole genome shotgun (WGS) entry which is preliminary data.</text>
</comment>
<sequence>MELLFTILLWTAGVAALSLLLLIIWGIYYDYTKTTIAPEFDHPLKLRVAHCALLIAMTLGEILARFRLCGPFFVTRFLMDLANPKIHPSLSAKDVDFDGVPVRIYQPKAPSTDLRKGFVFIHGGAGVLGSIKCYQDVCSKLAKDSDSVVVAVGYHLAPEHPYPTQQKDCYTATVHFIQNAKDYGVDPSQIVIGGDSAGGTFATVVAQKLVGRPDLPRLRAQVLIYPGVQGMDINLPSYQQNATFPLLYRRNVVYYALRYLGKDISLLDDFLKGSHVPDTLRPKYGKWVNPDIIPDRFKLRGYTRVPLASFKPDVYKKLPETLDISFSPLFAEDSVIRQLPETLIVSCEYDVLRDDSLLYKKRLEDNGVKVSWFHAENGFHGVINFIQPSYFQFPTGIQIMDRVAEFVKNL</sequence>
<accession>A0A9Q0XAV3</accession>
<dbReference type="GO" id="GO:0016020">
    <property type="term" value="C:membrane"/>
    <property type="evidence" value="ECO:0007669"/>
    <property type="project" value="InterPro"/>
</dbReference>
<dbReference type="SUPFAM" id="SSF53474">
    <property type="entry name" value="alpha/beta-Hydrolases"/>
    <property type="match status" value="1"/>
</dbReference>
<name>A0A9Q0XAV3_9SAUR</name>
<dbReference type="OrthoDB" id="408631at2759"/>
<reference evidence="6" key="1">
    <citation type="journal article" date="2023" name="DNA Res.">
        <title>Chromosome-level genome assembly of Phrynocephalus forsythii using third-generation DNA sequencing and Hi-C analysis.</title>
        <authorList>
            <person name="Qi Y."/>
            <person name="Zhao W."/>
            <person name="Zhao Y."/>
            <person name="Niu C."/>
            <person name="Cao S."/>
            <person name="Zhang Y."/>
        </authorList>
    </citation>
    <scope>NUCLEOTIDE SEQUENCE</scope>
    <source>
        <tissue evidence="6">Muscle</tissue>
    </source>
</reference>
<dbReference type="Proteomes" id="UP001142489">
    <property type="component" value="Unassembled WGS sequence"/>
</dbReference>
<keyword evidence="2" id="KW-0378">Hydrolase</keyword>
<keyword evidence="7" id="KW-1185">Reference proteome</keyword>
<evidence type="ECO:0000256" key="4">
    <source>
        <dbReference type="SAM" id="Phobius"/>
    </source>
</evidence>
<dbReference type="EMBL" id="JAPFRF010000020">
    <property type="protein sequence ID" value="KAJ7306496.1"/>
    <property type="molecule type" value="Genomic_DNA"/>
</dbReference>
<feature type="active site" evidence="3">
    <location>
        <position position="350"/>
    </location>
</feature>
<comment type="similarity">
    <text evidence="1">Belongs to the 'GDXG' lipolytic enzyme family.</text>
</comment>
<feature type="domain" description="Alpha/beta hydrolase fold-3" evidence="5">
    <location>
        <begin position="118"/>
        <end position="261"/>
    </location>
</feature>
<dbReference type="PANTHER" id="PTHR48081">
    <property type="entry name" value="AB HYDROLASE SUPERFAMILY PROTEIN C4A8.06C"/>
    <property type="match status" value="1"/>
</dbReference>
<dbReference type="Gene3D" id="3.40.50.1820">
    <property type="entry name" value="alpha/beta hydrolase"/>
    <property type="match status" value="1"/>
</dbReference>
<proteinExistence type="inferred from homology"/>
<dbReference type="InterPro" id="IPR017157">
    <property type="entry name" value="Arylacetamide_deacetylase"/>
</dbReference>
<feature type="domain" description="Alpha/beta hydrolase fold-3" evidence="5">
    <location>
        <begin position="323"/>
        <end position="383"/>
    </location>
</feature>
<keyword evidence="4" id="KW-0472">Membrane</keyword>
<dbReference type="PIRSF" id="PIRSF037251">
    <property type="entry name" value="Arylacetamide_deacetylase"/>
    <property type="match status" value="1"/>
</dbReference>
<dbReference type="GO" id="GO:0052689">
    <property type="term" value="F:carboxylic ester hydrolase activity"/>
    <property type="evidence" value="ECO:0007669"/>
    <property type="project" value="InterPro"/>
</dbReference>
<feature type="active site" evidence="3">
    <location>
        <position position="380"/>
    </location>
</feature>
<dbReference type="Pfam" id="PF07859">
    <property type="entry name" value="Abhydrolase_3"/>
    <property type="match status" value="2"/>
</dbReference>
<dbReference type="InterPro" id="IPR029058">
    <property type="entry name" value="AB_hydrolase_fold"/>
</dbReference>
<gene>
    <name evidence="6" type="ORF">JRQ81_009851</name>
</gene>
<dbReference type="InterPro" id="IPR050300">
    <property type="entry name" value="GDXG_lipolytic_enzyme"/>
</dbReference>
<evidence type="ECO:0000256" key="3">
    <source>
        <dbReference type="PIRSR" id="PIRSR037251-1"/>
    </source>
</evidence>
<dbReference type="PANTHER" id="PTHR48081:SF32">
    <property type="entry name" value="ALPHA_BETA HYDROLASE FOLD-3 DOMAIN-CONTAINING PROTEIN"/>
    <property type="match status" value="1"/>
</dbReference>
<feature type="active site" evidence="3">
    <location>
        <position position="196"/>
    </location>
</feature>
<protein>
    <recommendedName>
        <fullName evidence="5">Alpha/beta hydrolase fold-3 domain-containing protein</fullName>
    </recommendedName>
</protein>